<comment type="caution">
    <text evidence="1">The sequence shown here is derived from an EMBL/GenBank/DDBJ whole genome shotgun (WGS) entry which is preliminary data.</text>
</comment>
<sequence length="186" mass="21525">MGKEIRKKILEILYEKDRENFRQYIDREELQEKLHIDFNELDSDVINLKDKGLLEIITASHVYFLAARITTYGKDLVENENELINQSPVSFTQNIVSNSSGVFINSHDISINIQDSFNEIYSQIENKNPQNTDEVKEMVTRLQSELTKENINKTNIQKISNWLRKNANWTIPTITQIIIAILIGGG</sequence>
<dbReference type="Proteomes" id="UP000825933">
    <property type="component" value="Unassembled WGS sequence"/>
</dbReference>
<dbReference type="EMBL" id="JAIOUQ010000001">
    <property type="protein sequence ID" value="MBZ2164502.1"/>
    <property type="molecule type" value="Genomic_DNA"/>
</dbReference>
<reference evidence="2" key="1">
    <citation type="journal article" date="2022" name="Microbiol. Resour. Announc.">
        <title>Draft Genome Sequence of a Methanogenic Archaeon from West Spitsbergen Permafrost.</title>
        <authorList>
            <person name="Trubitsyn V."/>
            <person name="Rivkina E."/>
            <person name="Shcherbakova V."/>
        </authorList>
    </citation>
    <scope>NUCLEOTIDE SEQUENCE [LARGE SCALE GENOMIC DNA]</scope>
    <source>
        <strain evidence="2">VT</strain>
    </source>
</reference>
<gene>
    <name evidence="1" type="ORF">K8N75_00325</name>
</gene>
<keyword evidence="2" id="KW-1185">Reference proteome</keyword>
<accession>A0A8T5UKZ4</accession>
<evidence type="ECO:0000313" key="1">
    <source>
        <dbReference type="EMBL" id="MBZ2164502.1"/>
    </source>
</evidence>
<dbReference type="RefSeq" id="WP_223790182.1">
    <property type="nucleotide sequence ID" value="NZ_JAIOUQ010000001.1"/>
</dbReference>
<organism evidence="1 2">
    <name type="scientific">Methanobacterium spitsbergense</name>
    <dbReference type="NCBI Taxonomy" id="2874285"/>
    <lineage>
        <taxon>Archaea</taxon>
        <taxon>Methanobacteriati</taxon>
        <taxon>Methanobacteriota</taxon>
        <taxon>Methanomada group</taxon>
        <taxon>Methanobacteria</taxon>
        <taxon>Methanobacteriales</taxon>
        <taxon>Methanobacteriaceae</taxon>
        <taxon>Methanobacterium</taxon>
    </lineage>
</organism>
<proteinExistence type="predicted"/>
<evidence type="ECO:0000313" key="2">
    <source>
        <dbReference type="Proteomes" id="UP000825933"/>
    </source>
</evidence>
<protein>
    <submittedName>
        <fullName evidence="1">Uncharacterized protein</fullName>
    </submittedName>
</protein>
<name>A0A8T5UKZ4_9EURY</name>
<dbReference type="AlphaFoldDB" id="A0A8T5UKZ4"/>